<protein>
    <submittedName>
        <fullName evidence="3">Uncharacterized protein</fullName>
    </submittedName>
</protein>
<name>A0A7R9IC38_9NEOP</name>
<feature type="compositionally biased region" description="Basic and acidic residues" evidence="2">
    <location>
        <begin position="566"/>
        <end position="578"/>
    </location>
</feature>
<dbReference type="Gene3D" id="2.60.40.10">
    <property type="entry name" value="Immunoglobulins"/>
    <property type="match status" value="1"/>
</dbReference>
<dbReference type="InterPro" id="IPR017868">
    <property type="entry name" value="Filamin/ABP280_repeat-like"/>
</dbReference>
<dbReference type="AlphaFoldDB" id="A0A7R9IC38"/>
<evidence type="ECO:0000313" key="3">
    <source>
        <dbReference type="EMBL" id="CAD7453704.1"/>
    </source>
</evidence>
<evidence type="ECO:0000256" key="1">
    <source>
        <dbReference type="PROSITE-ProRule" id="PRU00087"/>
    </source>
</evidence>
<dbReference type="PANTHER" id="PTHR45943">
    <property type="entry name" value="E3 UBIQUITIN-PROTEIN LIGASE MYCBP2"/>
    <property type="match status" value="1"/>
</dbReference>
<dbReference type="GO" id="GO:0008582">
    <property type="term" value="P:regulation of synaptic assembly at neuromuscular junction"/>
    <property type="evidence" value="ECO:0007669"/>
    <property type="project" value="TreeGrafter"/>
</dbReference>
<dbReference type="InterPro" id="IPR013783">
    <property type="entry name" value="Ig-like_fold"/>
</dbReference>
<gene>
    <name evidence="3" type="ORF">TTEB3V08_LOCUS1833</name>
</gene>
<sequence length="681" mass="75385">MRCGWPAIVTVLTRDQYGDLVHVPSLKIEVKAVPIDKKELGDSDQSRKMRRVSQPDALTFGGHAHPSLDTPYEVTIKDKMCYYAITIMKVYENYSFEELRFTSPAVKRSSENMLVRPNSDGTYSATWTPGSVGWYSVLVTIDGYDMEETYKVEVKEPPQGMAPPTQSVVKKPSHQPSRLRKFVAKNSAGLRIRAHPSLQSEQIGIVHINGTIAFVDEIHNDDGVWLRLSQDTIHQYCCNGYSEAWCLQYNQHLGKTLLLPVEEPRSILDQVIKETILRKLPEIATHKDSRSKSPVVFGPGDYNVVKCGASGHNVRSRPNLKAPPVGMLVLGNQLTVMDIVSILRDSTGSMLLWERTKGRGGLWLRGDEYENCQHWRLAAYYMGERAGLRQVAPRDYAVNNEGTWVQLDKETRRKFCFNTEGEAWSLAVSKTDTAYLRRDGHTDKEFSLDARPHILENGFHAPRKGFDFSHNSNVSPFASVEGSGFIFRSAIPSNNETPPPAVTSTNPFVFGSFGMQGHRGGSQGAFGVHEHRGSAPSPVPKIPSTEESPQSVQDRPDMPCSPRPPWDTRRSDKDRESSKFAALHKWLKGEDGRGTPRRTSRSSSPKAPPGGPSPRLSRSSSPVAIPASASRAAAQSLYAPSGTVANPPAADVKTCLAPYNCLCLSGVKTCLALYNFVSVWC</sequence>
<dbReference type="InterPro" id="IPR014756">
    <property type="entry name" value="Ig_E-set"/>
</dbReference>
<reference evidence="3" key="1">
    <citation type="submission" date="2020-11" db="EMBL/GenBank/DDBJ databases">
        <authorList>
            <person name="Tran Van P."/>
        </authorList>
    </citation>
    <scope>NUCLEOTIDE SEQUENCE</scope>
</reference>
<dbReference type="PANTHER" id="PTHR45943:SF1">
    <property type="entry name" value="E3 UBIQUITIN-PROTEIN LIGASE MYCBP2"/>
    <property type="match status" value="1"/>
</dbReference>
<feature type="region of interest" description="Disordered" evidence="2">
    <location>
        <begin position="513"/>
        <end position="626"/>
    </location>
</feature>
<dbReference type="GO" id="GO:0061630">
    <property type="term" value="F:ubiquitin protein ligase activity"/>
    <property type="evidence" value="ECO:0007669"/>
    <property type="project" value="TreeGrafter"/>
</dbReference>
<dbReference type="EMBL" id="OE000401">
    <property type="protein sequence ID" value="CAD7453704.1"/>
    <property type="molecule type" value="Genomic_DNA"/>
</dbReference>
<dbReference type="GO" id="GO:0007411">
    <property type="term" value="P:axon guidance"/>
    <property type="evidence" value="ECO:0007669"/>
    <property type="project" value="TreeGrafter"/>
</dbReference>
<organism evidence="3">
    <name type="scientific">Timema tahoe</name>
    <dbReference type="NCBI Taxonomy" id="61484"/>
    <lineage>
        <taxon>Eukaryota</taxon>
        <taxon>Metazoa</taxon>
        <taxon>Ecdysozoa</taxon>
        <taxon>Arthropoda</taxon>
        <taxon>Hexapoda</taxon>
        <taxon>Insecta</taxon>
        <taxon>Pterygota</taxon>
        <taxon>Neoptera</taxon>
        <taxon>Polyneoptera</taxon>
        <taxon>Phasmatodea</taxon>
        <taxon>Timematodea</taxon>
        <taxon>Timematoidea</taxon>
        <taxon>Timematidae</taxon>
        <taxon>Timema</taxon>
    </lineage>
</organism>
<dbReference type="GO" id="GO:0005634">
    <property type="term" value="C:nucleus"/>
    <property type="evidence" value="ECO:0007669"/>
    <property type="project" value="TreeGrafter"/>
</dbReference>
<feature type="compositionally biased region" description="Low complexity" evidence="2">
    <location>
        <begin position="613"/>
        <end position="626"/>
    </location>
</feature>
<feature type="repeat" description="Filamin" evidence="1">
    <location>
        <begin position="98"/>
        <end position="154"/>
    </location>
</feature>
<evidence type="ECO:0000256" key="2">
    <source>
        <dbReference type="SAM" id="MobiDB-lite"/>
    </source>
</evidence>
<dbReference type="GO" id="GO:0005886">
    <property type="term" value="C:plasma membrane"/>
    <property type="evidence" value="ECO:0007669"/>
    <property type="project" value="TreeGrafter"/>
</dbReference>
<dbReference type="PROSITE" id="PS50194">
    <property type="entry name" value="FILAMIN_REPEAT"/>
    <property type="match status" value="1"/>
</dbReference>
<accession>A0A7R9IC38</accession>
<dbReference type="SUPFAM" id="SSF81296">
    <property type="entry name" value="E set domains"/>
    <property type="match status" value="1"/>
</dbReference>
<proteinExistence type="predicted"/>